<evidence type="ECO:0000256" key="2">
    <source>
        <dbReference type="SAM" id="Phobius"/>
    </source>
</evidence>
<reference evidence="3" key="1">
    <citation type="submission" date="2020-12" db="EMBL/GenBank/DDBJ databases">
        <title>Bacterial novel species Mucilaginibacter sp. SD-g isolated from soil.</title>
        <authorList>
            <person name="Jung H.-Y."/>
        </authorList>
    </citation>
    <scope>NUCLEOTIDE SEQUENCE</scope>
    <source>
        <strain evidence="3">SD-g</strain>
    </source>
</reference>
<dbReference type="Gene3D" id="3.40.50.300">
    <property type="entry name" value="P-loop containing nucleotide triphosphate hydrolases"/>
    <property type="match status" value="2"/>
</dbReference>
<evidence type="ECO:0000313" key="4">
    <source>
        <dbReference type="Proteomes" id="UP000613193"/>
    </source>
</evidence>
<feature type="coiled-coil region" evidence="1">
    <location>
        <begin position="243"/>
        <end position="270"/>
    </location>
</feature>
<keyword evidence="4" id="KW-1185">Reference proteome</keyword>
<evidence type="ECO:0000256" key="1">
    <source>
        <dbReference type="SAM" id="Coils"/>
    </source>
</evidence>
<dbReference type="EMBL" id="JAEHFW010000002">
    <property type="protein sequence ID" value="MBK0380016.1"/>
    <property type="molecule type" value="Genomic_DNA"/>
</dbReference>
<dbReference type="AlphaFoldDB" id="A0A934UNL3"/>
<name>A0A934UNL3_9SPHI</name>
<gene>
    <name evidence="3" type="ORF">I5M19_11900</name>
</gene>
<keyword evidence="2" id="KW-0472">Membrane</keyword>
<dbReference type="SUPFAM" id="SSF52540">
    <property type="entry name" value="P-loop containing nucleoside triphosphate hydrolases"/>
    <property type="match status" value="1"/>
</dbReference>
<keyword evidence="1" id="KW-0175">Coiled coil</keyword>
<feature type="coiled-coil region" evidence="1">
    <location>
        <begin position="657"/>
        <end position="721"/>
    </location>
</feature>
<protein>
    <submittedName>
        <fullName evidence="3">AAA family ATPase</fullName>
    </submittedName>
</protein>
<feature type="transmembrane region" description="Helical" evidence="2">
    <location>
        <begin position="406"/>
        <end position="438"/>
    </location>
</feature>
<dbReference type="InterPro" id="IPR027417">
    <property type="entry name" value="P-loop_NTPase"/>
</dbReference>
<organism evidence="3 4">
    <name type="scientific">Mucilaginibacter segetis</name>
    <dbReference type="NCBI Taxonomy" id="2793071"/>
    <lineage>
        <taxon>Bacteria</taxon>
        <taxon>Pseudomonadati</taxon>
        <taxon>Bacteroidota</taxon>
        <taxon>Sphingobacteriia</taxon>
        <taxon>Sphingobacteriales</taxon>
        <taxon>Sphingobacteriaceae</taxon>
        <taxon>Mucilaginibacter</taxon>
    </lineage>
</organism>
<keyword evidence="2" id="KW-1133">Transmembrane helix</keyword>
<accession>A0A934UNL3</accession>
<proteinExistence type="predicted"/>
<feature type="coiled-coil region" evidence="1">
    <location>
        <begin position="171"/>
        <end position="198"/>
    </location>
</feature>
<evidence type="ECO:0000313" key="3">
    <source>
        <dbReference type="EMBL" id="MBK0380016.1"/>
    </source>
</evidence>
<dbReference type="RefSeq" id="WP_200066550.1">
    <property type="nucleotide sequence ID" value="NZ_JAEHFW010000002.1"/>
</dbReference>
<dbReference type="PANTHER" id="PTHR41259:SF1">
    <property type="entry name" value="DOUBLE-STRAND BREAK REPAIR RAD50 ATPASE, PUTATIVE-RELATED"/>
    <property type="match status" value="1"/>
</dbReference>
<comment type="caution">
    <text evidence="3">The sequence shown here is derived from an EMBL/GenBank/DDBJ whole genome shotgun (WGS) entry which is preliminary data.</text>
</comment>
<dbReference type="PANTHER" id="PTHR41259">
    <property type="entry name" value="DOUBLE-STRAND BREAK REPAIR RAD50 ATPASE, PUTATIVE-RELATED"/>
    <property type="match status" value="1"/>
</dbReference>
<keyword evidence="2" id="KW-0812">Transmembrane</keyword>
<dbReference type="Proteomes" id="UP000613193">
    <property type="component" value="Unassembled WGS sequence"/>
</dbReference>
<sequence length="1149" mass="128817">MGKKPLIIREINMRKVPGFPSGIIAIKGLARNINLVAGPNASGKSTTAKAIRQVLWPQDFKKQDIECRLELEGQLWDIRLDHGDYHSQRGGIDDKLPHLPAVEESKRYSLALHELVKDDDTDLAIQVGREMSGGFNLPQAEQNLGFDAKFKPRTISERKAYGEAEEKVRKIEAGQVQLKDREQKLENLQAEKAKALQARTWEKLFTAASACTEARAAFGELSDRLKLYPEQLAMMRGNEADELDGLEKDINSYTKKVEQAQEDAEKKKTQLRSLDLPDVGIDKQLLDELDTRVIAVLDIEKELNRLAVETSTAEQALVHALRSISKELEHKGEIDIQLSDVAVLEKFLSDAHRVMSEKQVLESNLAAARERAKSVSVSNDQLNEGIRLLILWFKEPEGTAQNKAPWLWALVAAGILTALAVYFLGWLGLVGGIILVVLGVLGGRTETGNQADIRRKDYQRTGLAQPKNWDNEEVLRVLNELTGQLQAGKNAEMAQQEIAIYEADLEKVTARELVVNEQRDSWLEKLAFVPELPKADLKNYGGLYWCLLALRDYQLAYSELAAAQSASTTLQKQQGEQFLAINSLLDGLHAPVHSGPAARASHKKLVEDETARQRLAEAIGEIAGHIGEWQAEKNRAAAKLAALFQRLEIPEGNNEELYDLLEQLESYQVAAKKCEEKQFELKDRTAQLESHEWYEKIREEIDGLTVENARLKEQQHKTEADKLDHLNEQITGIVTLIAEAMKGHVLEDALADRESALENLENAYEKNLAALTGSLIGSKLKETSRASRNSDVFDRANRLFNRITNGRYELLIDDTNAAAFKALDTASNQGQDLSILSTGTRIQLLLSVRLAFIESQEKDIKLPVMADEILANSDDQRAQQIIEALVEISKEGRQVFYFTSQADEIAKWQAYRDVDPGLEIAMVTLGGTSNNYFDHMLNVQPALALKAFNSYPEPGTMSRLDYGNALKFPVFRLLTDRVEQLHLWYLMEDLQLLYNCLQNRITTYGQLDSFQKHGGTIRGLSAETWQSLKETARLLNFYQELYAQGRPKPIDRQVLADSGAVSGNFIDAAAAKLKELGNDPEKLVSALRSGAVSRFSKSKADELEQYLLNTGYLDDRPQISDEDILIRLQAFLSNYTTSQVEAEAFLKQF</sequence>